<evidence type="ECO:0000259" key="7">
    <source>
        <dbReference type="PROSITE" id="PS51397"/>
    </source>
</evidence>
<dbReference type="KEGG" id="mcha:111019534"/>
<dbReference type="Pfam" id="PF08325">
    <property type="entry name" value="WLM"/>
    <property type="match status" value="1"/>
</dbReference>
<dbReference type="PROSITE" id="PS51397">
    <property type="entry name" value="WLM"/>
    <property type="match status" value="1"/>
</dbReference>
<dbReference type="Gene3D" id="4.10.1060.10">
    <property type="entry name" value="Zinc finger, RanBP2-type"/>
    <property type="match status" value="1"/>
</dbReference>
<protein>
    <submittedName>
        <fullName evidence="9 10">DNA-dependent metalloprotease WSS1-like isoform X1</fullName>
    </submittedName>
</protein>
<dbReference type="GeneID" id="111019534"/>
<dbReference type="Proteomes" id="UP000504603">
    <property type="component" value="Unplaced"/>
</dbReference>
<feature type="compositionally biased region" description="Polar residues" evidence="5">
    <location>
        <begin position="144"/>
        <end position="158"/>
    </location>
</feature>
<dbReference type="GO" id="GO:0008270">
    <property type="term" value="F:zinc ion binding"/>
    <property type="evidence" value="ECO:0007669"/>
    <property type="project" value="UniProtKB-KW"/>
</dbReference>
<dbReference type="AlphaFoldDB" id="A0A6J1DF71"/>
<feature type="compositionally biased region" description="Low complexity" evidence="5">
    <location>
        <begin position="221"/>
        <end position="231"/>
    </location>
</feature>
<dbReference type="PANTHER" id="PTHR46622:SF1">
    <property type="entry name" value="DNA-DEPENDENT METALLOPROTEASE WSS1"/>
    <property type="match status" value="1"/>
</dbReference>
<dbReference type="SMART" id="SM00547">
    <property type="entry name" value="ZnF_RBZ"/>
    <property type="match status" value="2"/>
</dbReference>
<dbReference type="SUPFAM" id="SSF90209">
    <property type="entry name" value="Ran binding protein zinc finger-like"/>
    <property type="match status" value="2"/>
</dbReference>
<sequence>MDLNDLNKVWEIKPLKKIGEDDARKVLEKIAKQVQPIMRKRKWKVETLSEFYPANPGLMGVNIGGGQEIKLRIRRPNNEWDFFPYEQILDTMLHELCHIVHGPHNADFYSLLDELRKECEELMCKGITRTGQGFDLHGRRLGGISQQPPLSSLRQTTLAAAENRARGGPSGPKRLGGDSNIKAVLSPIQAAAMAAERRLKDDLWCGSKSLENNSGRAKNLGSSTGSSQTTSNASAPPVISQIPSATSSFPHQEAMDDMENWQCSACTLLNRPLALICEACGNRKNRNNTKTWGCKFCTFNNSADTDRCLACGEWRYSYGPPISTRGPFVGT</sequence>
<accession>A0A6J1DF71</accession>
<evidence type="ECO:0000313" key="10">
    <source>
        <dbReference type="RefSeq" id="XP_022151618.1"/>
    </source>
</evidence>
<dbReference type="GO" id="GO:0005634">
    <property type="term" value="C:nucleus"/>
    <property type="evidence" value="ECO:0007669"/>
    <property type="project" value="TreeGrafter"/>
</dbReference>
<evidence type="ECO:0000256" key="2">
    <source>
        <dbReference type="ARBA" id="ARBA00022771"/>
    </source>
</evidence>
<keyword evidence="2 4" id="KW-0863">Zinc-finger</keyword>
<evidence type="ECO:0000256" key="5">
    <source>
        <dbReference type="SAM" id="MobiDB-lite"/>
    </source>
</evidence>
<evidence type="ECO:0000256" key="1">
    <source>
        <dbReference type="ARBA" id="ARBA00022723"/>
    </source>
</evidence>
<dbReference type="PANTHER" id="PTHR46622">
    <property type="entry name" value="DNA-DEPENDENT METALLOPROTEASE WSS1"/>
    <property type="match status" value="1"/>
</dbReference>
<dbReference type="Pfam" id="PF00641">
    <property type="entry name" value="Zn_ribbon_RanBP"/>
    <property type="match status" value="1"/>
</dbReference>
<dbReference type="InterPro" id="IPR001876">
    <property type="entry name" value="Znf_RanBP2"/>
</dbReference>
<organism evidence="8 9">
    <name type="scientific">Momordica charantia</name>
    <name type="common">Bitter gourd</name>
    <name type="synonym">Balsam pear</name>
    <dbReference type="NCBI Taxonomy" id="3673"/>
    <lineage>
        <taxon>Eukaryota</taxon>
        <taxon>Viridiplantae</taxon>
        <taxon>Streptophyta</taxon>
        <taxon>Embryophyta</taxon>
        <taxon>Tracheophyta</taxon>
        <taxon>Spermatophyta</taxon>
        <taxon>Magnoliopsida</taxon>
        <taxon>eudicotyledons</taxon>
        <taxon>Gunneridae</taxon>
        <taxon>Pentapetalae</taxon>
        <taxon>rosids</taxon>
        <taxon>fabids</taxon>
        <taxon>Cucurbitales</taxon>
        <taxon>Cucurbitaceae</taxon>
        <taxon>Momordiceae</taxon>
        <taxon>Momordica</taxon>
    </lineage>
</organism>
<dbReference type="GO" id="GO:0008237">
    <property type="term" value="F:metallopeptidase activity"/>
    <property type="evidence" value="ECO:0007669"/>
    <property type="project" value="TreeGrafter"/>
</dbReference>
<dbReference type="RefSeq" id="XP_022151618.1">
    <property type="nucleotide sequence ID" value="XM_022295926.1"/>
</dbReference>
<keyword evidence="1" id="KW-0479">Metal-binding</keyword>
<evidence type="ECO:0000259" key="6">
    <source>
        <dbReference type="PROSITE" id="PS50199"/>
    </source>
</evidence>
<evidence type="ECO:0000313" key="9">
    <source>
        <dbReference type="RefSeq" id="XP_022151616.1"/>
    </source>
</evidence>
<feature type="domain" description="RanBP2-type" evidence="6">
    <location>
        <begin position="286"/>
        <end position="317"/>
    </location>
</feature>
<keyword evidence="8" id="KW-1185">Reference proteome</keyword>
<dbReference type="GO" id="GO:0006281">
    <property type="term" value="P:DNA repair"/>
    <property type="evidence" value="ECO:0007669"/>
    <property type="project" value="TreeGrafter"/>
</dbReference>
<feature type="domain" description="WLM" evidence="7">
    <location>
        <begin position="1"/>
        <end position="200"/>
    </location>
</feature>
<dbReference type="PROSITE" id="PS50199">
    <property type="entry name" value="ZF_RANBP2_2"/>
    <property type="match status" value="2"/>
</dbReference>
<keyword evidence="3" id="KW-0862">Zinc</keyword>
<feature type="domain" description="RanBP2-type" evidence="6">
    <location>
        <begin position="257"/>
        <end position="286"/>
    </location>
</feature>
<feature type="region of interest" description="Disordered" evidence="5">
    <location>
        <begin position="139"/>
        <end position="179"/>
    </location>
</feature>
<dbReference type="PROSITE" id="PS01358">
    <property type="entry name" value="ZF_RANBP2_1"/>
    <property type="match status" value="2"/>
</dbReference>
<name>A0A6J1DF71_MOMCH</name>
<gene>
    <name evidence="9 10" type="primary">LOC111019534</name>
</gene>
<dbReference type="InterPro" id="IPR036443">
    <property type="entry name" value="Znf_RanBP2_sf"/>
</dbReference>
<proteinExistence type="predicted"/>
<dbReference type="InterPro" id="IPR013536">
    <property type="entry name" value="WLM_dom"/>
</dbReference>
<dbReference type="RefSeq" id="XP_022151616.1">
    <property type="nucleotide sequence ID" value="XM_022295924.1"/>
</dbReference>
<evidence type="ECO:0000256" key="4">
    <source>
        <dbReference type="PROSITE-ProRule" id="PRU00322"/>
    </source>
</evidence>
<reference evidence="9 10" key="1">
    <citation type="submission" date="2025-04" db="UniProtKB">
        <authorList>
            <consortium name="RefSeq"/>
        </authorList>
    </citation>
    <scope>IDENTIFICATION</scope>
    <source>
        <strain evidence="9 10">OHB3-1</strain>
    </source>
</reference>
<dbReference type="InterPro" id="IPR053000">
    <property type="entry name" value="WSS1-like_metalloprotease"/>
</dbReference>
<feature type="region of interest" description="Disordered" evidence="5">
    <location>
        <begin position="214"/>
        <end position="245"/>
    </location>
</feature>
<dbReference type="OrthoDB" id="261960at2759"/>
<evidence type="ECO:0000313" key="8">
    <source>
        <dbReference type="Proteomes" id="UP000504603"/>
    </source>
</evidence>
<evidence type="ECO:0000256" key="3">
    <source>
        <dbReference type="ARBA" id="ARBA00022833"/>
    </source>
</evidence>